<evidence type="ECO:0000256" key="1">
    <source>
        <dbReference type="SAM" id="MobiDB-lite"/>
    </source>
</evidence>
<dbReference type="OrthoDB" id="3257429at2759"/>
<protein>
    <submittedName>
        <fullName evidence="3">Uncharacterized protein</fullName>
    </submittedName>
</protein>
<keyword evidence="2" id="KW-0732">Signal</keyword>
<evidence type="ECO:0000256" key="2">
    <source>
        <dbReference type="SAM" id="SignalP"/>
    </source>
</evidence>
<feature type="region of interest" description="Disordered" evidence="1">
    <location>
        <begin position="65"/>
        <end position="90"/>
    </location>
</feature>
<sequence>MHTSAPSASMMRHVLCLAMALFSFVRAQETLTIPDPVNPLTSIVEVITLTTDVLGLPSTMTLETLPYTGTSTSTSTTTATTPTLPATPTPIPPAAATTTTAPRVVGAPGATPGTGAIPYQYTTTNAAGATIVVPDTFTPSFAIITSVAPTTTGTVLDYSQWQSMVGTNTVADASVSSATGTWKPSRAFWAAALSSMVSLWSGLHLLL</sequence>
<proteinExistence type="predicted"/>
<accession>A0A5C3MRR7</accession>
<dbReference type="AlphaFoldDB" id="A0A5C3MRR7"/>
<feature type="chain" id="PRO_5022718984" evidence="2">
    <location>
        <begin position="28"/>
        <end position="207"/>
    </location>
</feature>
<reference evidence="3 4" key="1">
    <citation type="journal article" date="2019" name="Nat. Ecol. Evol.">
        <title>Megaphylogeny resolves global patterns of mushroom evolution.</title>
        <authorList>
            <person name="Varga T."/>
            <person name="Krizsan K."/>
            <person name="Foldi C."/>
            <person name="Dima B."/>
            <person name="Sanchez-Garcia M."/>
            <person name="Sanchez-Ramirez S."/>
            <person name="Szollosi G.J."/>
            <person name="Szarkandi J.G."/>
            <person name="Papp V."/>
            <person name="Albert L."/>
            <person name="Andreopoulos W."/>
            <person name="Angelini C."/>
            <person name="Antonin V."/>
            <person name="Barry K.W."/>
            <person name="Bougher N.L."/>
            <person name="Buchanan P."/>
            <person name="Buyck B."/>
            <person name="Bense V."/>
            <person name="Catcheside P."/>
            <person name="Chovatia M."/>
            <person name="Cooper J."/>
            <person name="Damon W."/>
            <person name="Desjardin D."/>
            <person name="Finy P."/>
            <person name="Geml J."/>
            <person name="Haridas S."/>
            <person name="Hughes K."/>
            <person name="Justo A."/>
            <person name="Karasinski D."/>
            <person name="Kautmanova I."/>
            <person name="Kiss B."/>
            <person name="Kocsube S."/>
            <person name="Kotiranta H."/>
            <person name="LaButti K.M."/>
            <person name="Lechner B.E."/>
            <person name="Liimatainen K."/>
            <person name="Lipzen A."/>
            <person name="Lukacs Z."/>
            <person name="Mihaltcheva S."/>
            <person name="Morgado L.N."/>
            <person name="Niskanen T."/>
            <person name="Noordeloos M.E."/>
            <person name="Ohm R.A."/>
            <person name="Ortiz-Santana B."/>
            <person name="Ovrebo C."/>
            <person name="Racz N."/>
            <person name="Riley R."/>
            <person name="Savchenko A."/>
            <person name="Shiryaev A."/>
            <person name="Soop K."/>
            <person name="Spirin V."/>
            <person name="Szebenyi C."/>
            <person name="Tomsovsky M."/>
            <person name="Tulloss R.E."/>
            <person name="Uehling J."/>
            <person name="Grigoriev I.V."/>
            <person name="Vagvolgyi C."/>
            <person name="Papp T."/>
            <person name="Martin F.M."/>
            <person name="Miettinen O."/>
            <person name="Hibbett D.S."/>
            <person name="Nagy L.G."/>
        </authorList>
    </citation>
    <scope>NUCLEOTIDE SEQUENCE [LARGE SCALE GENOMIC DNA]</scope>
    <source>
        <strain evidence="3 4">OMC1185</strain>
    </source>
</reference>
<feature type="signal peptide" evidence="2">
    <location>
        <begin position="1"/>
        <end position="27"/>
    </location>
</feature>
<feature type="compositionally biased region" description="Low complexity" evidence="1">
    <location>
        <begin position="65"/>
        <end position="84"/>
    </location>
</feature>
<evidence type="ECO:0000313" key="3">
    <source>
        <dbReference type="EMBL" id="TFK47742.1"/>
    </source>
</evidence>
<name>A0A5C3MRR7_9AGAM</name>
<organism evidence="3 4">
    <name type="scientific">Heliocybe sulcata</name>
    <dbReference type="NCBI Taxonomy" id="5364"/>
    <lineage>
        <taxon>Eukaryota</taxon>
        <taxon>Fungi</taxon>
        <taxon>Dikarya</taxon>
        <taxon>Basidiomycota</taxon>
        <taxon>Agaricomycotina</taxon>
        <taxon>Agaricomycetes</taxon>
        <taxon>Gloeophyllales</taxon>
        <taxon>Gloeophyllaceae</taxon>
        <taxon>Heliocybe</taxon>
    </lineage>
</organism>
<evidence type="ECO:0000313" key="4">
    <source>
        <dbReference type="Proteomes" id="UP000305948"/>
    </source>
</evidence>
<dbReference type="EMBL" id="ML213522">
    <property type="protein sequence ID" value="TFK47742.1"/>
    <property type="molecule type" value="Genomic_DNA"/>
</dbReference>
<gene>
    <name evidence="3" type="ORF">OE88DRAFT_1665354</name>
</gene>
<dbReference type="Proteomes" id="UP000305948">
    <property type="component" value="Unassembled WGS sequence"/>
</dbReference>
<keyword evidence="4" id="KW-1185">Reference proteome</keyword>